<dbReference type="Pfam" id="PF10436">
    <property type="entry name" value="BCDHK_Adom3"/>
    <property type="match status" value="1"/>
</dbReference>
<organism evidence="11 12">
    <name type="scientific">Thamnocephalis sphaerospora</name>
    <dbReference type="NCBI Taxonomy" id="78915"/>
    <lineage>
        <taxon>Eukaryota</taxon>
        <taxon>Fungi</taxon>
        <taxon>Fungi incertae sedis</taxon>
        <taxon>Zoopagomycota</taxon>
        <taxon>Zoopagomycotina</taxon>
        <taxon>Zoopagomycetes</taxon>
        <taxon>Zoopagales</taxon>
        <taxon>Sigmoideomycetaceae</taxon>
        <taxon>Thamnocephalis</taxon>
    </lineage>
</organism>
<dbReference type="Pfam" id="PF02518">
    <property type="entry name" value="HATPase_c"/>
    <property type="match status" value="1"/>
</dbReference>
<dbReference type="Gene3D" id="3.30.565.10">
    <property type="entry name" value="Histidine kinase-like ATPase, C-terminal domain"/>
    <property type="match status" value="1"/>
</dbReference>
<feature type="domain" description="Histidine kinase/HSP90-like ATPase" evidence="9">
    <location>
        <begin position="199"/>
        <end position="343"/>
    </location>
</feature>
<comment type="similarity">
    <text evidence="1 8">Belongs to the PDK/BCKDK protein kinase family.</text>
</comment>
<proteinExistence type="inferred from homology"/>
<dbReference type="InterPro" id="IPR003594">
    <property type="entry name" value="HATPase_dom"/>
</dbReference>
<keyword evidence="5 8" id="KW-0067">ATP-binding</keyword>
<evidence type="ECO:0000313" key="12">
    <source>
        <dbReference type="Proteomes" id="UP000271241"/>
    </source>
</evidence>
<dbReference type="OrthoDB" id="241648at2759"/>
<dbReference type="SUPFAM" id="SSF55874">
    <property type="entry name" value="ATPase domain of HSP90 chaperone/DNA topoisomerase II/histidine kinase"/>
    <property type="match status" value="1"/>
</dbReference>
<evidence type="ECO:0000256" key="4">
    <source>
        <dbReference type="ARBA" id="ARBA00022777"/>
    </source>
</evidence>
<evidence type="ECO:0000256" key="3">
    <source>
        <dbReference type="ARBA" id="ARBA00022741"/>
    </source>
</evidence>
<reference evidence="12" key="1">
    <citation type="journal article" date="2018" name="Nat. Microbiol.">
        <title>Leveraging single-cell genomics to expand the fungal tree of life.</title>
        <authorList>
            <person name="Ahrendt S.R."/>
            <person name="Quandt C.A."/>
            <person name="Ciobanu D."/>
            <person name="Clum A."/>
            <person name="Salamov A."/>
            <person name="Andreopoulos B."/>
            <person name="Cheng J.F."/>
            <person name="Woyke T."/>
            <person name="Pelin A."/>
            <person name="Henrissat B."/>
            <person name="Reynolds N.K."/>
            <person name="Benny G.L."/>
            <person name="Smith M.E."/>
            <person name="James T.Y."/>
            <person name="Grigoriev I.V."/>
        </authorList>
    </citation>
    <scope>NUCLEOTIDE SEQUENCE [LARGE SCALE GENOMIC DNA]</scope>
    <source>
        <strain evidence="12">RSA 1356</strain>
    </source>
</reference>
<evidence type="ECO:0000259" key="9">
    <source>
        <dbReference type="Pfam" id="PF02518"/>
    </source>
</evidence>
<sequence length="378" mass="41719">MGREVLTSKSDTALVKPAQFLHRELPVRMTQSVALLDAVLPQTVSERARPSVLDSVAQQYVRDIQMLAETPLPTSVARAGAFTDTLRTLRERHRHSMLALSQGMQELSSLSRAEQQARRTQQLLNRFFSAHLGTHMLIGDHLALRDHGRTLVDVLRPYDVAQQAIQDARQACSIFFGRDAPEVRFVAPEPAVETTFITEHLRRIIYEMVTFALRSTVERHAAATHLPAIRVVMVNGDEDVIFKVSDEAGGTPARHVERLWWYTADDVVRAHASTVSAAATGSTTSELRSLCPFAMPTAELASMPGFGFGRGLPAARLAARYFGGDLDLISMEGHGTDLYFHLARADTQLENFPPSADVADAVDRNHWVIPPPALEAEA</sequence>
<dbReference type="AlphaFoldDB" id="A0A4P9XMF4"/>
<evidence type="ECO:0000256" key="1">
    <source>
        <dbReference type="ARBA" id="ARBA00006155"/>
    </source>
</evidence>
<evidence type="ECO:0000313" key="11">
    <source>
        <dbReference type="EMBL" id="RKP07032.1"/>
    </source>
</evidence>
<keyword evidence="3 8" id="KW-0547">Nucleotide-binding</keyword>
<name>A0A4P9XMF4_9FUNG</name>
<dbReference type="InterPro" id="IPR018955">
    <property type="entry name" value="BCDHK/PDK_N"/>
</dbReference>
<dbReference type="GO" id="GO:0005524">
    <property type="term" value="F:ATP binding"/>
    <property type="evidence" value="ECO:0007669"/>
    <property type="project" value="UniProtKB-UniRule"/>
</dbReference>
<dbReference type="Proteomes" id="UP000271241">
    <property type="component" value="Unassembled WGS sequence"/>
</dbReference>
<keyword evidence="4 8" id="KW-0418">Kinase</keyword>
<dbReference type="GO" id="GO:0010906">
    <property type="term" value="P:regulation of glucose metabolic process"/>
    <property type="evidence" value="ECO:0007669"/>
    <property type="project" value="TreeGrafter"/>
</dbReference>
<dbReference type="PANTHER" id="PTHR11947">
    <property type="entry name" value="PYRUVATE DEHYDROGENASE KINASE"/>
    <property type="match status" value="1"/>
</dbReference>
<dbReference type="SUPFAM" id="SSF69012">
    <property type="entry name" value="alpha-ketoacid dehydrogenase kinase, N-terminal domain"/>
    <property type="match status" value="1"/>
</dbReference>
<evidence type="ECO:0000256" key="7">
    <source>
        <dbReference type="ARBA" id="ARBA00048201"/>
    </source>
</evidence>
<comment type="subcellular location">
    <subcellularLocation>
        <location evidence="8">Mitochondrion matrix</location>
    </subcellularLocation>
</comment>
<evidence type="ECO:0000256" key="2">
    <source>
        <dbReference type="ARBA" id="ARBA00022679"/>
    </source>
</evidence>
<accession>A0A4P9XMF4</accession>
<dbReference type="STRING" id="78915.A0A4P9XMF4"/>
<keyword evidence="12" id="KW-1185">Reference proteome</keyword>
<dbReference type="InterPro" id="IPR039028">
    <property type="entry name" value="BCKD/PDK"/>
</dbReference>
<dbReference type="InterPro" id="IPR036784">
    <property type="entry name" value="AK/P_DHK_N_sf"/>
</dbReference>
<dbReference type="GO" id="GO:0004740">
    <property type="term" value="F:pyruvate dehydrogenase (acetyl-transferring) kinase activity"/>
    <property type="evidence" value="ECO:0007669"/>
    <property type="project" value="UniProtKB-EC"/>
</dbReference>
<dbReference type="InterPro" id="IPR036890">
    <property type="entry name" value="HATPase_C_sf"/>
</dbReference>
<keyword evidence="2 8" id="KW-0808">Transferase</keyword>
<evidence type="ECO:0000259" key="10">
    <source>
        <dbReference type="Pfam" id="PF10436"/>
    </source>
</evidence>
<protein>
    <recommendedName>
        <fullName evidence="8">Protein-serine/threonine kinase</fullName>
        <ecNumber evidence="8">2.7.11.-</ecNumber>
    </recommendedName>
</protein>
<evidence type="ECO:0000256" key="5">
    <source>
        <dbReference type="ARBA" id="ARBA00022840"/>
    </source>
</evidence>
<evidence type="ECO:0000256" key="8">
    <source>
        <dbReference type="RuleBase" id="RU366032"/>
    </source>
</evidence>
<keyword evidence="6 8" id="KW-0496">Mitochondrion</keyword>
<evidence type="ECO:0000256" key="6">
    <source>
        <dbReference type="ARBA" id="ARBA00023128"/>
    </source>
</evidence>
<gene>
    <name evidence="11" type="ORF">THASP1DRAFT_31160</name>
</gene>
<feature type="domain" description="Branched-chain alpha-ketoacid dehydrogenase kinase/Pyruvate dehydrogenase kinase N-terminal" evidence="10">
    <location>
        <begin position="9"/>
        <end position="147"/>
    </location>
</feature>
<dbReference type="GO" id="GO:0005759">
    <property type="term" value="C:mitochondrial matrix"/>
    <property type="evidence" value="ECO:0007669"/>
    <property type="project" value="UniProtKB-SubCell"/>
</dbReference>
<dbReference type="EC" id="2.7.11.-" evidence="8"/>
<dbReference type="EMBL" id="KZ992777">
    <property type="protein sequence ID" value="RKP07032.1"/>
    <property type="molecule type" value="Genomic_DNA"/>
</dbReference>
<comment type="catalytic activity">
    <reaction evidence="7">
        <text>L-seryl-[pyruvate dehydrogenase E1 alpha subunit] + ATP = O-phospho-L-seryl-[pyruvate dehydrogenase E1 alpha subunit] + ADP + H(+)</text>
        <dbReference type="Rhea" id="RHEA:23052"/>
        <dbReference type="Rhea" id="RHEA-COMP:13689"/>
        <dbReference type="Rhea" id="RHEA-COMP:13690"/>
        <dbReference type="ChEBI" id="CHEBI:15378"/>
        <dbReference type="ChEBI" id="CHEBI:29999"/>
        <dbReference type="ChEBI" id="CHEBI:30616"/>
        <dbReference type="ChEBI" id="CHEBI:83421"/>
        <dbReference type="ChEBI" id="CHEBI:456216"/>
        <dbReference type="EC" id="2.7.11.2"/>
    </reaction>
</comment>
<dbReference type="PANTHER" id="PTHR11947:SF3">
    <property type="entry name" value="[PYRUVATE DEHYDROGENASE (ACETYL-TRANSFERRING)] KINASE, MITOCHONDRIAL"/>
    <property type="match status" value="1"/>
</dbReference>
<dbReference type="Gene3D" id="1.20.140.20">
    <property type="entry name" value="Alpha-ketoacid/pyruvate dehydrogenase kinase, N-terminal domain"/>
    <property type="match status" value="1"/>
</dbReference>